<dbReference type="GO" id="GO:0140664">
    <property type="term" value="F:ATP-dependent DNA damage sensor activity"/>
    <property type="evidence" value="ECO:0007669"/>
    <property type="project" value="InterPro"/>
</dbReference>
<evidence type="ECO:0000256" key="4">
    <source>
        <dbReference type="ARBA" id="ARBA00022759"/>
    </source>
</evidence>
<evidence type="ECO:0000256" key="8">
    <source>
        <dbReference type="ARBA" id="ARBA00023125"/>
    </source>
</evidence>
<evidence type="ECO:0000256" key="9">
    <source>
        <dbReference type="HAMAP-Rule" id="MF_00092"/>
    </source>
</evidence>
<dbReference type="HAMAP" id="MF_00092">
    <property type="entry name" value="MutS2"/>
    <property type="match status" value="1"/>
</dbReference>
<dbReference type="GO" id="GO:0019843">
    <property type="term" value="F:rRNA binding"/>
    <property type="evidence" value="ECO:0007669"/>
    <property type="project" value="UniProtKB-UniRule"/>
</dbReference>
<dbReference type="GO" id="GO:0005524">
    <property type="term" value="F:ATP binding"/>
    <property type="evidence" value="ECO:0007669"/>
    <property type="project" value="UniProtKB-UniRule"/>
</dbReference>
<evidence type="ECO:0000256" key="5">
    <source>
        <dbReference type="ARBA" id="ARBA00022801"/>
    </source>
</evidence>
<keyword evidence="8 9" id="KW-0238">DNA-binding</keyword>
<dbReference type="EC" id="3.1.-.-" evidence="9"/>
<reference evidence="12 13" key="1">
    <citation type="submission" date="2016-10" db="EMBL/GenBank/DDBJ databases">
        <title>Genome sequence of a sulfur-reducing bacterium Desulfurobacterium indicum K6013.</title>
        <authorList>
            <person name="Cao J."/>
            <person name="Shao Z."/>
            <person name="Alain K."/>
            <person name="Jebbar M."/>
        </authorList>
    </citation>
    <scope>NUCLEOTIDE SEQUENCE [LARGE SCALE GENOMIC DNA]</scope>
    <source>
        <strain evidence="12 13">K6013</strain>
    </source>
</reference>
<keyword evidence="2 9" id="KW-0699">rRNA-binding</keyword>
<dbReference type="GO" id="GO:0016887">
    <property type="term" value="F:ATP hydrolysis activity"/>
    <property type="evidence" value="ECO:0007669"/>
    <property type="project" value="InterPro"/>
</dbReference>
<dbReference type="Pfam" id="PF20297">
    <property type="entry name" value="MSSS"/>
    <property type="match status" value="1"/>
</dbReference>
<feature type="binding site" evidence="9">
    <location>
        <begin position="327"/>
        <end position="334"/>
    </location>
    <ligand>
        <name>ATP</name>
        <dbReference type="ChEBI" id="CHEBI:30616"/>
    </ligand>
</feature>
<keyword evidence="7 9" id="KW-0694">RNA-binding</keyword>
<evidence type="ECO:0000259" key="11">
    <source>
        <dbReference type="PROSITE" id="PS50828"/>
    </source>
</evidence>
<keyword evidence="5 9" id="KW-0378">Hydrolase</keyword>
<accession>A0A1R1MNP7</accession>
<dbReference type="GO" id="GO:0004519">
    <property type="term" value="F:endonuclease activity"/>
    <property type="evidence" value="ECO:0007669"/>
    <property type="project" value="UniProtKB-UniRule"/>
</dbReference>
<keyword evidence="10" id="KW-0175">Coiled coil</keyword>
<dbReference type="InterPro" id="IPR027417">
    <property type="entry name" value="P-loop_NTPase"/>
</dbReference>
<dbReference type="RefSeq" id="WP_076712148.1">
    <property type="nucleotide sequence ID" value="NZ_MOEN01000001.1"/>
</dbReference>
<dbReference type="InterPro" id="IPR007696">
    <property type="entry name" value="DNA_mismatch_repair_MutS_core"/>
</dbReference>
<dbReference type="InterPro" id="IPR002625">
    <property type="entry name" value="Smr_dom"/>
</dbReference>
<keyword evidence="13" id="KW-1185">Reference proteome</keyword>
<keyword evidence="6 9" id="KW-0067">ATP-binding</keyword>
<gene>
    <name evidence="9" type="primary">mutS2</name>
    <name evidence="9" type="synonym">rqcU</name>
    <name evidence="12" type="ORF">BLW93_00500</name>
</gene>
<comment type="subunit">
    <text evidence="9">Homodimer. Binds to stalled ribosomes, contacting rRNA.</text>
</comment>
<feature type="coiled-coil region" evidence="10">
    <location>
        <begin position="515"/>
        <end position="612"/>
    </location>
</feature>
<dbReference type="Gene3D" id="3.40.50.300">
    <property type="entry name" value="P-loop containing nucleotide triphosphate hydrolases"/>
    <property type="match status" value="1"/>
</dbReference>
<dbReference type="GO" id="GO:0045910">
    <property type="term" value="P:negative regulation of DNA recombination"/>
    <property type="evidence" value="ECO:0007669"/>
    <property type="project" value="InterPro"/>
</dbReference>
<dbReference type="Pfam" id="PF00488">
    <property type="entry name" value="MutS_V"/>
    <property type="match status" value="1"/>
</dbReference>
<evidence type="ECO:0000256" key="1">
    <source>
        <dbReference type="ARBA" id="ARBA00022722"/>
    </source>
</evidence>
<evidence type="ECO:0000256" key="7">
    <source>
        <dbReference type="ARBA" id="ARBA00022884"/>
    </source>
</evidence>
<dbReference type="InterPro" id="IPR036187">
    <property type="entry name" value="DNA_mismatch_repair_MutS_sf"/>
</dbReference>
<dbReference type="Gene3D" id="3.30.1370.110">
    <property type="match status" value="1"/>
</dbReference>
<dbReference type="PIRSF" id="PIRSF005814">
    <property type="entry name" value="MutS_YshD"/>
    <property type="match status" value="1"/>
</dbReference>
<organism evidence="12 13">
    <name type="scientific">Desulfurobacterium indicum</name>
    <dbReference type="NCBI Taxonomy" id="1914305"/>
    <lineage>
        <taxon>Bacteria</taxon>
        <taxon>Pseudomonadati</taxon>
        <taxon>Aquificota</taxon>
        <taxon>Aquificia</taxon>
        <taxon>Desulfurobacteriales</taxon>
        <taxon>Desulfurobacteriaceae</taxon>
        <taxon>Desulfurobacterium</taxon>
    </lineage>
</organism>
<dbReference type="PROSITE" id="PS50828">
    <property type="entry name" value="SMR"/>
    <property type="match status" value="1"/>
</dbReference>
<dbReference type="EC" id="3.6.4.-" evidence="9"/>
<dbReference type="FunFam" id="3.30.1370.110:FF:000004">
    <property type="entry name" value="Endonuclease MutS2"/>
    <property type="match status" value="1"/>
</dbReference>
<dbReference type="PROSITE" id="PS00486">
    <property type="entry name" value="DNA_MISMATCH_REPAIR_2"/>
    <property type="match status" value="1"/>
</dbReference>
<dbReference type="FunFam" id="3.40.50.300:FF:000830">
    <property type="entry name" value="Endonuclease MutS2"/>
    <property type="match status" value="1"/>
</dbReference>
<comment type="function">
    <text evidence="9">Acts as a ribosome collision sensor, splitting the ribosome into its 2 subunits. Detects stalled/collided 70S ribosomes which it binds and splits by an ATP-hydrolysis driven conformational change. Acts upstream of the ribosome quality control system (RQC), a ribosome-associated complex that mediates the extraction of incompletely synthesized nascent chains from stalled ribosomes and their subsequent degradation. Probably generates substrates for RQC.</text>
</comment>
<dbReference type="InterPro" id="IPR000432">
    <property type="entry name" value="DNA_mismatch_repair_MutS_C"/>
</dbReference>
<dbReference type="InterPro" id="IPR036063">
    <property type="entry name" value="Smr_dom_sf"/>
</dbReference>
<dbReference type="Proteomes" id="UP000187408">
    <property type="component" value="Unassembled WGS sequence"/>
</dbReference>
<proteinExistence type="inferred from homology"/>
<comment type="function">
    <text evidence="9">Endonuclease that is involved in the suppression of homologous recombination and thus may have a key role in the control of bacterial genetic diversity.</text>
</comment>
<dbReference type="SMART" id="SM00463">
    <property type="entry name" value="SMR"/>
    <property type="match status" value="1"/>
</dbReference>
<name>A0A1R1MNP7_9BACT</name>
<dbReference type="EMBL" id="MOEN01000001">
    <property type="protein sequence ID" value="OMH41397.1"/>
    <property type="molecule type" value="Genomic_DNA"/>
</dbReference>
<dbReference type="Pfam" id="PF01713">
    <property type="entry name" value="Smr"/>
    <property type="match status" value="1"/>
</dbReference>
<dbReference type="NCBIfam" id="TIGR01069">
    <property type="entry name" value="mutS2"/>
    <property type="match status" value="1"/>
</dbReference>
<dbReference type="InterPro" id="IPR045076">
    <property type="entry name" value="MutS"/>
</dbReference>
<sequence>MFKGVWRHLDFDTLLEKTASLARSESGRKAVLSITPSTDVSEITEETLITFEFVRLLTEKSFPLEAFPDISSIIKKAKVEGVIFSIPEILSVHAVCSQSKIVKKFLNNIRERFPRLSAFSSSLSSFLELRELIESSIDENGEILDTASSNLKMIREKKRQIADSIKKRLESLVRRNEDICPDQIITIRNGRYVVLAKNSYKKRFSGIVHDRSISGHTVYVEPAFVVDDNNRLRELATEEEKEIKRILTYISKKIRENRFRISAAFSTLVELDRRYAVAEMSRRLKGTLPEISDRIELKDARHPLLALLQKEVIPVDVKVEKGLVITGPNTGGKTVILKTLGLSTLMFQSGFLIPAAEGSKIRIFKKVRADIGDEQSIEQSLSTFSAHVKNISELLNEADKDTLVLLDELGAGTDPIEGSSLGVAILEYLKEKGAILIITTHFTPIKLYAYKDDYYEVASVLFDEKSLKPLYRLAYGVIGRSYAFVIAKRYGMPDVVIEKAQKLLSSEDRIASEIVAALESEYRALQSEREQVAKLKEELEREREKLEKEKELLKEKGVENLQAYIREFREKSEKLLAEIQDERLRKKVRALIQEAKKKVEAAEEKEIKKAAAEIKPGMIVKVKKTGRKGTVITVDTERGTAKVAIGALKIDMKLNQLEPVIETVIDERKIRIDTKMPQNFFPEIKLLGMRGDEALDAVEKFLDDARIAGFHRVKIVHGHGTGILKRLVRTYLKDSPYVKSFRAGKIEEGGDGITIVELK</sequence>
<dbReference type="SUPFAM" id="SSF160443">
    <property type="entry name" value="SMR domain-like"/>
    <property type="match status" value="1"/>
</dbReference>
<dbReference type="SUPFAM" id="SSF52540">
    <property type="entry name" value="P-loop containing nucleoside triphosphate hydrolases"/>
    <property type="match status" value="1"/>
</dbReference>
<dbReference type="CDD" id="cd03280">
    <property type="entry name" value="ABC_MutS2"/>
    <property type="match status" value="1"/>
</dbReference>
<dbReference type="GO" id="GO:0072344">
    <property type="term" value="P:rescue of stalled ribosome"/>
    <property type="evidence" value="ECO:0007669"/>
    <property type="project" value="UniProtKB-UniRule"/>
</dbReference>
<evidence type="ECO:0000256" key="6">
    <source>
        <dbReference type="ARBA" id="ARBA00022840"/>
    </source>
</evidence>
<dbReference type="PANTHER" id="PTHR48466">
    <property type="entry name" value="OS10G0509000 PROTEIN-RELATED"/>
    <property type="match status" value="1"/>
</dbReference>
<evidence type="ECO:0000313" key="12">
    <source>
        <dbReference type="EMBL" id="OMH41397.1"/>
    </source>
</evidence>
<feature type="domain" description="Smr" evidence="11">
    <location>
        <begin position="684"/>
        <end position="759"/>
    </location>
</feature>
<protein>
    <recommendedName>
        <fullName evidence="9">Endonuclease MutS2</fullName>
        <ecNumber evidence="9">3.1.-.-</ecNumber>
    </recommendedName>
    <alternativeName>
        <fullName evidence="9">Ribosome-associated protein quality control-upstream factor</fullName>
        <shortName evidence="9">RQC-upstream factor</shortName>
        <shortName evidence="9">RqcU</shortName>
        <ecNumber evidence="9">3.6.4.-</ecNumber>
    </alternativeName>
</protein>
<evidence type="ECO:0000256" key="3">
    <source>
        <dbReference type="ARBA" id="ARBA00022741"/>
    </source>
</evidence>
<dbReference type="PANTHER" id="PTHR48466:SF2">
    <property type="entry name" value="OS10G0509000 PROTEIN"/>
    <property type="match status" value="1"/>
</dbReference>
<keyword evidence="1 9" id="KW-0540">Nuclease</keyword>
<evidence type="ECO:0000256" key="2">
    <source>
        <dbReference type="ARBA" id="ARBA00022730"/>
    </source>
</evidence>
<dbReference type="GO" id="GO:0006298">
    <property type="term" value="P:mismatch repair"/>
    <property type="evidence" value="ECO:0007669"/>
    <property type="project" value="InterPro"/>
</dbReference>
<dbReference type="GO" id="GO:0030983">
    <property type="term" value="F:mismatched DNA binding"/>
    <property type="evidence" value="ECO:0007669"/>
    <property type="project" value="InterPro"/>
</dbReference>
<dbReference type="SMART" id="SM00534">
    <property type="entry name" value="MUTSac"/>
    <property type="match status" value="1"/>
</dbReference>
<dbReference type="SMART" id="SM00533">
    <property type="entry name" value="MUTSd"/>
    <property type="match status" value="1"/>
</dbReference>
<dbReference type="InterPro" id="IPR005747">
    <property type="entry name" value="MutS2"/>
</dbReference>
<dbReference type="STRING" id="1914305.BLW93_00500"/>
<evidence type="ECO:0000313" key="13">
    <source>
        <dbReference type="Proteomes" id="UP000187408"/>
    </source>
</evidence>
<dbReference type="GO" id="GO:0043023">
    <property type="term" value="F:ribosomal large subunit binding"/>
    <property type="evidence" value="ECO:0007669"/>
    <property type="project" value="UniProtKB-UniRule"/>
</dbReference>
<keyword evidence="4 9" id="KW-0255">Endonuclease</keyword>
<dbReference type="AlphaFoldDB" id="A0A1R1MNP7"/>
<dbReference type="InterPro" id="IPR046893">
    <property type="entry name" value="MSSS"/>
</dbReference>
<dbReference type="SUPFAM" id="SSF48334">
    <property type="entry name" value="DNA repair protein MutS, domain III"/>
    <property type="match status" value="1"/>
</dbReference>
<comment type="similarity">
    <text evidence="9">Belongs to the DNA mismatch repair MutS family. MutS2 subfamily.</text>
</comment>
<evidence type="ECO:0000256" key="10">
    <source>
        <dbReference type="SAM" id="Coils"/>
    </source>
</evidence>
<keyword evidence="3 9" id="KW-0547">Nucleotide-binding</keyword>
<dbReference type="OrthoDB" id="9808166at2"/>
<comment type="caution">
    <text evidence="12">The sequence shown here is derived from an EMBL/GenBank/DDBJ whole genome shotgun (WGS) entry which is preliminary data.</text>
</comment>